<feature type="transmembrane region" description="Helical" evidence="1">
    <location>
        <begin position="72"/>
        <end position="97"/>
    </location>
</feature>
<dbReference type="Gramene" id="Dexi6B01G0011920.1">
    <property type="protein sequence ID" value="Dexi6B01G0011920.1:cds"/>
    <property type="gene ID" value="Dexi6B01G0011920"/>
</dbReference>
<reference evidence="2" key="1">
    <citation type="submission" date="2020-07" db="EMBL/GenBank/DDBJ databases">
        <title>Genome sequence and genetic diversity analysis of an under-domesticated orphan crop, white fonio (Digitaria exilis).</title>
        <authorList>
            <person name="Bennetzen J.L."/>
            <person name="Chen S."/>
            <person name="Ma X."/>
            <person name="Wang X."/>
            <person name="Yssel A.E.J."/>
            <person name="Chaluvadi S.R."/>
            <person name="Johnson M."/>
            <person name="Gangashetty P."/>
            <person name="Hamidou F."/>
            <person name="Sanogo M.D."/>
            <person name="Zwaenepoel A."/>
            <person name="Wallace J."/>
            <person name="Van De Peer Y."/>
            <person name="Van Deynze A."/>
        </authorList>
    </citation>
    <scope>NUCLEOTIDE SEQUENCE</scope>
    <source>
        <tissue evidence="2">Leaves</tissue>
    </source>
</reference>
<dbReference type="EMBL" id="JACEFO010001795">
    <property type="protein sequence ID" value="KAF8702048.1"/>
    <property type="molecule type" value="Genomic_DNA"/>
</dbReference>
<feature type="transmembrane region" description="Helical" evidence="1">
    <location>
        <begin position="41"/>
        <end position="60"/>
    </location>
</feature>
<dbReference type="Proteomes" id="UP000636709">
    <property type="component" value="Unassembled WGS sequence"/>
</dbReference>
<evidence type="ECO:0000313" key="3">
    <source>
        <dbReference type="Proteomes" id="UP000636709"/>
    </source>
</evidence>
<dbReference type="AlphaFoldDB" id="A0A835EPW7"/>
<protein>
    <submittedName>
        <fullName evidence="2">Uncharacterized protein</fullName>
    </submittedName>
</protein>
<name>A0A835EPW7_9POAL</name>
<comment type="caution">
    <text evidence="2">The sequence shown here is derived from an EMBL/GenBank/DDBJ whole genome shotgun (WGS) entry which is preliminary data.</text>
</comment>
<keyword evidence="3" id="KW-1185">Reference proteome</keyword>
<proteinExistence type="predicted"/>
<gene>
    <name evidence="2" type="ORF">HU200_033393</name>
</gene>
<keyword evidence="1" id="KW-0812">Transmembrane</keyword>
<keyword evidence="1" id="KW-0472">Membrane</keyword>
<sequence>MAAAPAPADVVLEVFPQPPPPPPQEPAVPLRGLAVARVVQYLYLASLWVACAGVAASAVARRASGVDSPLTWTFIKVSIGSLAFPALVILVSGLRLLRATCAAGFRPSLRTSAKGIQIARKVFGALTWKVVLPVVLVLLVTFLFFLLMGAGVMVFEGLLPVEKSQKKRVGYALFDTGVLGVMAMFGFVIIPSCVFMLWKSK</sequence>
<evidence type="ECO:0000313" key="2">
    <source>
        <dbReference type="EMBL" id="KAF8702048.1"/>
    </source>
</evidence>
<dbReference type="OrthoDB" id="600316at2759"/>
<organism evidence="2 3">
    <name type="scientific">Digitaria exilis</name>
    <dbReference type="NCBI Taxonomy" id="1010633"/>
    <lineage>
        <taxon>Eukaryota</taxon>
        <taxon>Viridiplantae</taxon>
        <taxon>Streptophyta</taxon>
        <taxon>Embryophyta</taxon>
        <taxon>Tracheophyta</taxon>
        <taxon>Spermatophyta</taxon>
        <taxon>Magnoliopsida</taxon>
        <taxon>Liliopsida</taxon>
        <taxon>Poales</taxon>
        <taxon>Poaceae</taxon>
        <taxon>PACMAD clade</taxon>
        <taxon>Panicoideae</taxon>
        <taxon>Panicodae</taxon>
        <taxon>Paniceae</taxon>
        <taxon>Anthephorinae</taxon>
        <taxon>Digitaria</taxon>
    </lineage>
</organism>
<feature type="transmembrane region" description="Helical" evidence="1">
    <location>
        <begin position="130"/>
        <end position="158"/>
    </location>
</feature>
<feature type="transmembrane region" description="Helical" evidence="1">
    <location>
        <begin position="178"/>
        <end position="198"/>
    </location>
</feature>
<accession>A0A835EPW7</accession>
<keyword evidence="1" id="KW-1133">Transmembrane helix</keyword>
<evidence type="ECO:0000256" key="1">
    <source>
        <dbReference type="SAM" id="Phobius"/>
    </source>
</evidence>